<dbReference type="InterPro" id="IPR011344">
    <property type="entry name" value="ssDNA-bd"/>
</dbReference>
<dbReference type="GO" id="GO:0003697">
    <property type="term" value="F:single-stranded DNA binding"/>
    <property type="evidence" value="ECO:0007669"/>
    <property type="project" value="UniProtKB-UniRule"/>
</dbReference>
<evidence type="ECO:0000256" key="2">
    <source>
        <dbReference type="HAMAP-Rule" id="MF_00984"/>
    </source>
</evidence>
<sequence>MAKCVNKVILLGNVGKSPEIRNTRSGIVAELSLATNERRPDGHGGWQDHTEWHSLVAFGRAAEIISEYVRIGNPLFIEGKLRTKSWDDTNAGVKRYWTRVVVLNIVLLSSGDRHSSREKYQEEMGDAASPYAYIPDTQITADEIPF</sequence>
<dbReference type="Gene3D" id="2.40.50.140">
    <property type="entry name" value="Nucleic acid-binding proteins"/>
    <property type="match status" value="1"/>
</dbReference>
<dbReference type="EMBL" id="CP030840">
    <property type="protein sequence ID" value="AXC15433.1"/>
    <property type="molecule type" value="Genomic_DNA"/>
</dbReference>
<accession>A0A2Z5G823</accession>
<dbReference type="Pfam" id="PF00436">
    <property type="entry name" value="SSB"/>
    <property type="match status" value="1"/>
</dbReference>
<dbReference type="Proteomes" id="UP000253606">
    <property type="component" value="Chromosome"/>
</dbReference>
<dbReference type="SUPFAM" id="SSF50249">
    <property type="entry name" value="Nucleic acid-binding proteins"/>
    <property type="match status" value="1"/>
</dbReference>
<dbReference type="NCBIfam" id="TIGR00621">
    <property type="entry name" value="ssb"/>
    <property type="match status" value="1"/>
</dbReference>
<gene>
    <name evidence="4" type="ORF">ACPOL_6189</name>
</gene>
<evidence type="ECO:0000313" key="5">
    <source>
        <dbReference type="Proteomes" id="UP000253606"/>
    </source>
</evidence>
<evidence type="ECO:0000313" key="4">
    <source>
        <dbReference type="EMBL" id="AXC15433.1"/>
    </source>
</evidence>
<dbReference type="HAMAP" id="MF_00984">
    <property type="entry name" value="SSB"/>
    <property type="match status" value="1"/>
</dbReference>
<dbReference type="PANTHER" id="PTHR10302">
    <property type="entry name" value="SINGLE-STRANDED DNA-BINDING PROTEIN"/>
    <property type="match status" value="1"/>
</dbReference>
<dbReference type="PANTHER" id="PTHR10302:SF0">
    <property type="entry name" value="SINGLE-STRANDED DNA-BINDING PROTEIN, MITOCHONDRIAL"/>
    <property type="match status" value="1"/>
</dbReference>
<proteinExistence type="inferred from homology"/>
<reference evidence="4 5" key="1">
    <citation type="journal article" date="2018" name="Front. Microbiol.">
        <title>Hydrolytic Capabilities as a Key to Environmental Success: Chitinolytic and Cellulolytic Acidobacteria From Acidic Sub-arctic Soils and Boreal Peatlands.</title>
        <authorList>
            <person name="Belova S.E."/>
            <person name="Ravin N.V."/>
            <person name="Pankratov T.A."/>
            <person name="Rakitin A.L."/>
            <person name="Ivanova A.A."/>
            <person name="Beletsky A.V."/>
            <person name="Mardanov A.V."/>
            <person name="Sinninghe Damste J.S."/>
            <person name="Dedysh S.N."/>
        </authorList>
    </citation>
    <scope>NUCLEOTIDE SEQUENCE [LARGE SCALE GENOMIC DNA]</scope>
    <source>
        <strain evidence="4 5">SBC82</strain>
    </source>
</reference>
<dbReference type="GO" id="GO:0009295">
    <property type="term" value="C:nucleoid"/>
    <property type="evidence" value="ECO:0007669"/>
    <property type="project" value="TreeGrafter"/>
</dbReference>
<dbReference type="PROSITE" id="PS50935">
    <property type="entry name" value="SSB"/>
    <property type="match status" value="1"/>
</dbReference>
<dbReference type="PIRSF" id="PIRSF002070">
    <property type="entry name" value="SSB"/>
    <property type="match status" value="1"/>
</dbReference>
<comment type="caution">
    <text evidence="2">Lacks conserved residue(s) required for the propagation of feature annotation.</text>
</comment>
<comment type="subunit">
    <text evidence="2">Homotetramer.</text>
</comment>
<dbReference type="OrthoDB" id="9809878at2"/>
<protein>
    <recommendedName>
        <fullName evidence="2 3">Single-stranded DNA-binding protein</fullName>
        <shortName evidence="2">SSB</shortName>
    </recommendedName>
</protein>
<dbReference type="GO" id="GO:0006260">
    <property type="term" value="P:DNA replication"/>
    <property type="evidence" value="ECO:0007669"/>
    <property type="project" value="InterPro"/>
</dbReference>
<dbReference type="AlphaFoldDB" id="A0A2Z5G823"/>
<dbReference type="CDD" id="cd04496">
    <property type="entry name" value="SSB_OBF"/>
    <property type="match status" value="1"/>
</dbReference>
<keyword evidence="1 2" id="KW-0238">DNA-binding</keyword>
<dbReference type="InterPro" id="IPR012340">
    <property type="entry name" value="NA-bd_OB-fold"/>
</dbReference>
<dbReference type="RefSeq" id="WP_114210113.1">
    <property type="nucleotide sequence ID" value="NZ_CP030840.1"/>
</dbReference>
<evidence type="ECO:0000256" key="3">
    <source>
        <dbReference type="PIRNR" id="PIRNR002070"/>
    </source>
</evidence>
<name>A0A2Z5G823_9BACT</name>
<dbReference type="InterPro" id="IPR000424">
    <property type="entry name" value="Primosome_PriB/ssb"/>
</dbReference>
<evidence type="ECO:0000256" key="1">
    <source>
        <dbReference type="ARBA" id="ARBA00023125"/>
    </source>
</evidence>
<dbReference type="KEGG" id="abas:ACPOL_6189"/>
<keyword evidence="5" id="KW-1185">Reference proteome</keyword>
<organism evidence="4 5">
    <name type="scientific">Acidisarcina polymorpha</name>
    <dbReference type="NCBI Taxonomy" id="2211140"/>
    <lineage>
        <taxon>Bacteria</taxon>
        <taxon>Pseudomonadati</taxon>
        <taxon>Acidobacteriota</taxon>
        <taxon>Terriglobia</taxon>
        <taxon>Terriglobales</taxon>
        <taxon>Acidobacteriaceae</taxon>
        <taxon>Acidisarcina</taxon>
    </lineage>
</organism>